<evidence type="ECO:0000313" key="2">
    <source>
        <dbReference type="Proteomes" id="UP001154329"/>
    </source>
</evidence>
<proteinExistence type="predicted"/>
<protein>
    <submittedName>
        <fullName evidence="1">Uncharacterized protein</fullName>
    </submittedName>
</protein>
<organism evidence="1 2">
    <name type="scientific">Aphis gossypii</name>
    <name type="common">Cotton aphid</name>
    <dbReference type="NCBI Taxonomy" id="80765"/>
    <lineage>
        <taxon>Eukaryota</taxon>
        <taxon>Metazoa</taxon>
        <taxon>Ecdysozoa</taxon>
        <taxon>Arthropoda</taxon>
        <taxon>Hexapoda</taxon>
        <taxon>Insecta</taxon>
        <taxon>Pterygota</taxon>
        <taxon>Neoptera</taxon>
        <taxon>Paraneoptera</taxon>
        <taxon>Hemiptera</taxon>
        <taxon>Sternorrhyncha</taxon>
        <taxon>Aphidomorpha</taxon>
        <taxon>Aphidoidea</taxon>
        <taxon>Aphididae</taxon>
        <taxon>Aphidini</taxon>
        <taxon>Aphis</taxon>
        <taxon>Aphis</taxon>
    </lineage>
</organism>
<accession>A0A9P0NEJ0</accession>
<reference evidence="1" key="1">
    <citation type="submission" date="2022-02" db="EMBL/GenBank/DDBJ databases">
        <authorList>
            <person name="King R."/>
        </authorList>
    </citation>
    <scope>NUCLEOTIDE SEQUENCE</scope>
</reference>
<gene>
    <name evidence="1" type="ORF">APHIGO_LOCUS2433</name>
</gene>
<dbReference type="Proteomes" id="UP001154329">
    <property type="component" value="Chromosome 1"/>
</dbReference>
<reference evidence="1" key="2">
    <citation type="submission" date="2022-10" db="EMBL/GenBank/DDBJ databases">
        <authorList>
            <consortium name="ENA_rothamsted_submissions"/>
            <consortium name="culmorum"/>
            <person name="King R."/>
        </authorList>
    </citation>
    <scope>NUCLEOTIDE SEQUENCE</scope>
</reference>
<evidence type="ECO:0000313" key="1">
    <source>
        <dbReference type="EMBL" id="CAH1713528.1"/>
    </source>
</evidence>
<dbReference type="AlphaFoldDB" id="A0A9P0NEJ0"/>
<name>A0A9P0NEJ0_APHGO</name>
<sequence>MWVKRKRQSALVIDQSATVSRFSYRWIRSTTIIITVLRPAKPFSVVSLLIVVYSAFGIRADRYLPIISHTPTTPPVEDHWTCT</sequence>
<keyword evidence="2" id="KW-1185">Reference proteome</keyword>
<dbReference type="EMBL" id="OU899034">
    <property type="protein sequence ID" value="CAH1713528.1"/>
    <property type="molecule type" value="Genomic_DNA"/>
</dbReference>